<dbReference type="Pfam" id="PF00096">
    <property type="entry name" value="zf-C2H2"/>
    <property type="match status" value="9"/>
</dbReference>
<feature type="domain" description="C2H2-type" evidence="14">
    <location>
        <begin position="497"/>
        <end position="524"/>
    </location>
</feature>
<name>A0A1S3GWH9_DIPOR</name>
<keyword evidence="9" id="KW-0238">DNA-binding</keyword>
<dbReference type="SMART" id="SM00355">
    <property type="entry name" value="ZnF_C2H2"/>
    <property type="match status" value="10"/>
</dbReference>
<dbReference type="InterPro" id="IPR036051">
    <property type="entry name" value="KRAB_dom_sf"/>
</dbReference>
<feature type="domain" description="C2H2-type" evidence="14">
    <location>
        <begin position="441"/>
        <end position="468"/>
    </location>
</feature>
<dbReference type="PROSITE" id="PS50805">
    <property type="entry name" value="KRAB"/>
    <property type="match status" value="1"/>
</dbReference>
<sequence>NVASGIAHKIASAEQGCRALKGLFQAVVLVALVFLPNVGLWALDRERQLGGTCGGSEKVLVLAAGRGPWASLLPSPYLAFPIPIFFSDPVYSLGVSAEILLELQALDRVKKLVSFDDVAVDFSWEEWQYLDIAQRTLYRDVMLEIYRNIVSLGHCVPKPNLIVKLEQAVEPRIREASSKNFTNIQEMEDVNKMCQQNPDESPCEVLVTNSNTVEEGKILQGGRKTPECSLCGKLFNLRPTATTHEKRYTREKHCTCGACDKSFSQEIDLMKPQSKYPENSNEYIHCAEFTSQMSDLNLQPQTPTEEKLYEYEEYRQFSTHRNHPKEKCNECNKCEKSFKKKSQLLLHQRTHTGEKPYECKECGKSFRQKNGLVLHQRRHTEEKLFECDKCGKTFVQKSPFILHQRIHTGEKCNECSECGKSFRQKSKLLLHQRTHTGEKPYECIKCGRSFRQKIHLTLHQRTHTGEKPYECKECGQCFTWKSQLAVHHTVHTGEKPYKCNKCGKSFGQKENFALHQRIHTGEKPCECDKCGKAFVRKSPLILHQRIHTGEKPYECNKCGKLFRQKIHLTSHQNIHQRAT</sequence>
<dbReference type="InterPro" id="IPR013087">
    <property type="entry name" value="Znf_C2H2_type"/>
</dbReference>
<dbReference type="Pfam" id="PF01352">
    <property type="entry name" value="KRAB"/>
    <property type="match status" value="1"/>
</dbReference>
<dbReference type="GO" id="GO:0003700">
    <property type="term" value="F:DNA-binding transcription factor activity"/>
    <property type="evidence" value="ECO:0007669"/>
    <property type="project" value="TreeGrafter"/>
</dbReference>
<dbReference type="SUPFAM" id="SSF57667">
    <property type="entry name" value="beta-beta-alpha zinc fingers"/>
    <property type="match status" value="6"/>
</dbReference>
<keyword evidence="13" id="KW-0812">Transmembrane</keyword>
<comment type="similarity">
    <text evidence="3">Belongs to the krueppel C2H2-type zinc-finger protein family.</text>
</comment>
<evidence type="ECO:0000313" key="16">
    <source>
        <dbReference type="Proteomes" id="UP000081671"/>
    </source>
</evidence>
<dbReference type="AlphaFoldDB" id="A0A1S3GWH9"/>
<evidence type="ECO:0000256" key="7">
    <source>
        <dbReference type="ARBA" id="ARBA00022833"/>
    </source>
</evidence>
<feature type="transmembrane region" description="Helical" evidence="13">
    <location>
        <begin position="23"/>
        <end position="43"/>
    </location>
</feature>
<feature type="non-terminal residue" evidence="17">
    <location>
        <position position="1"/>
    </location>
</feature>
<dbReference type="FunFam" id="3.30.160.60:FF:000358">
    <property type="entry name" value="zinc finger protein 24"/>
    <property type="match status" value="1"/>
</dbReference>
<evidence type="ECO:0000256" key="11">
    <source>
        <dbReference type="ARBA" id="ARBA00023242"/>
    </source>
</evidence>
<feature type="domain" description="C2H2-type" evidence="14">
    <location>
        <begin position="385"/>
        <end position="412"/>
    </location>
</feature>
<feature type="domain" description="C2H2-type" evidence="14">
    <location>
        <begin position="329"/>
        <end position="356"/>
    </location>
</feature>
<evidence type="ECO:0000256" key="12">
    <source>
        <dbReference type="PROSITE-ProRule" id="PRU00042"/>
    </source>
</evidence>
<keyword evidence="13" id="KW-1133">Transmembrane helix</keyword>
<evidence type="ECO:0000256" key="10">
    <source>
        <dbReference type="ARBA" id="ARBA00023163"/>
    </source>
</evidence>
<dbReference type="InterPro" id="IPR050589">
    <property type="entry name" value="Ikaros_C2H2-ZF"/>
</dbReference>
<dbReference type="Proteomes" id="UP000081671">
    <property type="component" value="Unplaced"/>
</dbReference>
<dbReference type="CDD" id="cd07765">
    <property type="entry name" value="KRAB_A-box"/>
    <property type="match status" value="1"/>
</dbReference>
<evidence type="ECO:0000256" key="13">
    <source>
        <dbReference type="SAM" id="Phobius"/>
    </source>
</evidence>
<dbReference type="GO" id="GO:0006357">
    <property type="term" value="P:regulation of transcription by RNA polymerase II"/>
    <property type="evidence" value="ECO:0007669"/>
    <property type="project" value="TreeGrafter"/>
</dbReference>
<evidence type="ECO:0000256" key="4">
    <source>
        <dbReference type="ARBA" id="ARBA00022723"/>
    </source>
</evidence>
<dbReference type="FunFam" id="3.30.160.60:FF:000812">
    <property type="entry name" value="zinc finger protein 23 isoform X2"/>
    <property type="match status" value="1"/>
</dbReference>
<dbReference type="Gene3D" id="6.10.140.140">
    <property type="match status" value="1"/>
</dbReference>
<keyword evidence="4" id="KW-0479">Metal-binding</keyword>
<accession>A0A1S3GWH9</accession>
<proteinExistence type="inferred from homology"/>
<evidence type="ECO:0000256" key="5">
    <source>
        <dbReference type="ARBA" id="ARBA00022737"/>
    </source>
</evidence>
<evidence type="ECO:0000256" key="2">
    <source>
        <dbReference type="ARBA" id="ARBA00004123"/>
    </source>
</evidence>
<dbReference type="FunFam" id="3.30.160.60:FF:000295">
    <property type="entry name" value="zinc finger protein 19"/>
    <property type="match status" value="2"/>
</dbReference>
<gene>
    <name evidence="17" type="primary">LOC106002827</name>
</gene>
<comment type="subcellular location">
    <subcellularLocation>
        <location evidence="2">Nucleus</location>
    </subcellularLocation>
</comment>
<dbReference type="PROSITE" id="PS50157">
    <property type="entry name" value="ZINC_FINGER_C2H2_2"/>
    <property type="match status" value="10"/>
</dbReference>
<feature type="domain" description="C2H2-type" evidence="14">
    <location>
        <begin position="553"/>
        <end position="579"/>
    </location>
</feature>
<keyword evidence="5" id="KW-0677">Repeat</keyword>
<dbReference type="FunFam" id="3.30.160.60:FF:001157">
    <property type="entry name" value="Zinc finger protein 793"/>
    <property type="match status" value="1"/>
</dbReference>
<dbReference type="GO" id="GO:0005634">
    <property type="term" value="C:nucleus"/>
    <property type="evidence" value="ECO:0007669"/>
    <property type="project" value="UniProtKB-SubCell"/>
</dbReference>
<dbReference type="PROSITE" id="PS00028">
    <property type="entry name" value="ZINC_FINGER_C2H2_1"/>
    <property type="match status" value="9"/>
</dbReference>
<evidence type="ECO:0000256" key="6">
    <source>
        <dbReference type="ARBA" id="ARBA00022771"/>
    </source>
</evidence>
<dbReference type="GeneID" id="106002827"/>
<dbReference type="RefSeq" id="XP_012893050.1">
    <property type="nucleotide sequence ID" value="XM_013037596.1"/>
</dbReference>
<evidence type="ECO:0000259" key="15">
    <source>
        <dbReference type="PROSITE" id="PS50805"/>
    </source>
</evidence>
<dbReference type="SUPFAM" id="SSF109640">
    <property type="entry name" value="KRAB domain (Kruppel-associated box)"/>
    <property type="match status" value="1"/>
</dbReference>
<dbReference type="KEGG" id="dord:106002827"/>
<keyword evidence="10" id="KW-0804">Transcription</keyword>
<feature type="domain" description="C2H2-type" evidence="14">
    <location>
        <begin position="413"/>
        <end position="440"/>
    </location>
</feature>
<evidence type="ECO:0000256" key="8">
    <source>
        <dbReference type="ARBA" id="ARBA00023015"/>
    </source>
</evidence>
<dbReference type="FunFam" id="3.30.160.60:FF:002175">
    <property type="entry name" value="Zinc finger protein 234"/>
    <property type="match status" value="1"/>
</dbReference>
<dbReference type="SMART" id="SM00349">
    <property type="entry name" value="KRAB"/>
    <property type="match status" value="1"/>
</dbReference>
<protein>
    <submittedName>
        <fullName evidence="17">Zinc finger protein 25-like</fullName>
    </submittedName>
</protein>
<evidence type="ECO:0000256" key="1">
    <source>
        <dbReference type="ARBA" id="ARBA00003767"/>
    </source>
</evidence>
<reference evidence="17" key="1">
    <citation type="submission" date="2025-08" db="UniProtKB">
        <authorList>
            <consortium name="RefSeq"/>
        </authorList>
    </citation>
    <scope>IDENTIFICATION</scope>
    <source>
        <tissue evidence="17">Kidney</tissue>
    </source>
</reference>
<dbReference type="InParanoid" id="A0A1S3GWH9"/>
<comment type="function">
    <text evidence="1">May be involved in transcriptional regulation.</text>
</comment>
<dbReference type="OrthoDB" id="427030at2759"/>
<keyword evidence="8" id="KW-0805">Transcription regulation</keyword>
<evidence type="ECO:0000256" key="3">
    <source>
        <dbReference type="ARBA" id="ARBA00006991"/>
    </source>
</evidence>
<keyword evidence="11" id="KW-0539">Nucleus</keyword>
<dbReference type="Gene3D" id="3.30.160.60">
    <property type="entry name" value="Classic Zinc Finger"/>
    <property type="match status" value="10"/>
</dbReference>
<feature type="domain" description="C2H2-type" evidence="14">
    <location>
        <begin position="226"/>
        <end position="253"/>
    </location>
</feature>
<dbReference type="PANTHER" id="PTHR24404">
    <property type="entry name" value="ZINC FINGER PROTEIN"/>
    <property type="match status" value="1"/>
</dbReference>
<dbReference type="FunFam" id="3.30.160.60:FF:001803">
    <property type="entry name" value="Zinc finger protein 667"/>
    <property type="match status" value="1"/>
</dbReference>
<dbReference type="InterPro" id="IPR001909">
    <property type="entry name" value="KRAB"/>
</dbReference>
<dbReference type="FunFam" id="3.30.160.60:FF:002343">
    <property type="entry name" value="Zinc finger protein 33A"/>
    <property type="match status" value="1"/>
</dbReference>
<feature type="domain" description="C2H2-type" evidence="14">
    <location>
        <begin position="469"/>
        <end position="496"/>
    </location>
</feature>
<feature type="domain" description="C2H2-type" evidence="14">
    <location>
        <begin position="525"/>
        <end position="552"/>
    </location>
</feature>
<evidence type="ECO:0000256" key="9">
    <source>
        <dbReference type="ARBA" id="ARBA00023125"/>
    </source>
</evidence>
<keyword evidence="7" id="KW-0862">Zinc</keyword>
<keyword evidence="16" id="KW-1185">Reference proteome</keyword>
<feature type="domain" description="C2H2-type" evidence="14">
    <location>
        <begin position="357"/>
        <end position="384"/>
    </location>
</feature>
<keyword evidence="6 12" id="KW-0863">Zinc-finger</keyword>
<evidence type="ECO:0000313" key="17">
    <source>
        <dbReference type="RefSeq" id="XP_012893050.1"/>
    </source>
</evidence>
<dbReference type="GO" id="GO:0008270">
    <property type="term" value="F:zinc ion binding"/>
    <property type="evidence" value="ECO:0007669"/>
    <property type="project" value="UniProtKB-KW"/>
</dbReference>
<keyword evidence="13" id="KW-0472">Membrane</keyword>
<evidence type="ECO:0000259" key="14">
    <source>
        <dbReference type="PROSITE" id="PS50157"/>
    </source>
</evidence>
<dbReference type="FunFam" id="3.30.160.60:FF:001498">
    <property type="entry name" value="Zinc finger protein 404"/>
    <property type="match status" value="1"/>
</dbReference>
<dbReference type="GO" id="GO:0000978">
    <property type="term" value="F:RNA polymerase II cis-regulatory region sequence-specific DNA binding"/>
    <property type="evidence" value="ECO:0007669"/>
    <property type="project" value="TreeGrafter"/>
</dbReference>
<feature type="domain" description="KRAB" evidence="15">
    <location>
        <begin position="113"/>
        <end position="184"/>
    </location>
</feature>
<dbReference type="InterPro" id="IPR036236">
    <property type="entry name" value="Znf_C2H2_sf"/>
</dbReference>
<dbReference type="PANTHER" id="PTHR24404:SF114">
    <property type="entry name" value="KLUMPFUSS, ISOFORM B-RELATED"/>
    <property type="match status" value="1"/>
</dbReference>
<organism evidence="16 17">
    <name type="scientific">Dipodomys ordii</name>
    <name type="common">Ord's kangaroo rat</name>
    <dbReference type="NCBI Taxonomy" id="10020"/>
    <lineage>
        <taxon>Eukaryota</taxon>
        <taxon>Metazoa</taxon>
        <taxon>Chordata</taxon>
        <taxon>Craniata</taxon>
        <taxon>Vertebrata</taxon>
        <taxon>Euteleostomi</taxon>
        <taxon>Mammalia</taxon>
        <taxon>Eutheria</taxon>
        <taxon>Euarchontoglires</taxon>
        <taxon>Glires</taxon>
        <taxon>Rodentia</taxon>
        <taxon>Castorimorpha</taxon>
        <taxon>Heteromyidae</taxon>
        <taxon>Dipodomyinae</taxon>
        <taxon>Dipodomys</taxon>
    </lineage>
</organism>